<feature type="compositionally biased region" description="Basic residues" evidence="7">
    <location>
        <begin position="343"/>
        <end position="364"/>
    </location>
</feature>
<comment type="subunit">
    <text evidence="6">Associates with 90S and pre-40S pre-ribosomal particles.</text>
</comment>
<evidence type="ECO:0000256" key="2">
    <source>
        <dbReference type="ARBA" id="ARBA00009418"/>
    </source>
</evidence>
<keyword evidence="4 6" id="KW-0698">rRNA processing</keyword>
<comment type="subcellular location">
    <subcellularLocation>
        <location evidence="1 6">Nucleus</location>
        <location evidence="1 6">Nucleolus</location>
    </subcellularLocation>
</comment>
<comment type="caution">
    <text evidence="8">The sequence shown here is derived from an EMBL/GenBank/DDBJ whole genome shotgun (WGS) entry which is preliminary data.</text>
</comment>
<dbReference type="InterPro" id="IPR009292">
    <property type="entry name" value="RRP36"/>
</dbReference>
<feature type="compositionally biased region" description="Acidic residues" evidence="7">
    <location>
        <begin position="34"/>
        <end position="46"/>
    </location>
</feature>
<feature type="region of interest" description="Disordered" evidence="7">
    <location>
        <begin position="1"/>
        <end position="141"/>
    </location>
</feature>
<gene>
    <name evidence="8" type="primary">Rrp36</name>
    <name evidence="8" type="ORF">GTO92_0016679</name>
</gene>
<dbReference type="Proteomes" id="UP001166052">
    <property type="component" value="Unassembled WGS sequence"/>
</dbReference>
<feature type="non-terminal residue" evidence="8">
    <location>
        <position position="1"/>
    </location>
</feature>
<evidence type="ECO:0000313" key="8">
    <source>
        <dbReference type="EMBL" id="MBN3292075.1"/>
    </source>
</evidence>
<comment type="similarity">
    <text evidence="2 6">Belongs to the RRP36 family.</text>
</comment>
<dbReference type="Pfam" id="PF06102">
    <property type="entry name" value="RRP36"/>
    <property type="match status" value="1"/>
</dbReference>
<evidence type="ECO:0000256" key="1">
    <source>
        <dbReference type="ARBA" id="ARBA00004604"/>
    </source>
</evidence>
<feature type="compositionally biased region" description="Acidic residues" evidence="7">
    <location>
        <begin position="116"/>
        <end position="131"/>
    </location>
</feature>
<organism evidence="8 9">
    <name type="scientific">Polypterus senegalus</name>
    <name type="common">Senegal bichir</name>
    <dbReference type="NCBI Taxonomy" id="55291"/>
    <lineage>
        <taxon>Eukaryota</taxon>
        <taxon>Metazoa</taxon>
        <taxon>Chordata</taxon>
        <taxon>Craniata</taxon>
        <taxon>Vertebrata</taxon>
        <taxon>Euteleostomi</taxon>
        <taxon>Actinopterygii</taxon>
        <taxon>Polypteriformes</taxon>
        <taxon>Polypteridae</taxon>
        <taxon>Polypterus</taxon>
    </lineage>
</organism>
<feature type="region of interest" description="Disordered" evidence="7">
    <location>
        <begin position="177"/>
        <end position="205"/>
    </location>
</feature>
<reference evidence="8" key="1">
    <citation type="journal article" date="2021" name="Cell">
        <title>Tracing the genetic footprints of vertebrate landing in non-teleost ray-finned fishes.</title>
        <authorList>
            <person name="Bi X."/>
            <person name="Wang K."/>
            <person name="Yang L."/>
            <person name="Pan H."/>
            <person name="Jiang H."/>
            <person name="Wei Q."/>
            <person name="Fang M."/>
            <person name="Yu H."/>
            <person name="Zhu C."/>
            <person name="Cai Y."/>
            <person name="He Y."/>
            <person name="Gan X."/>
            <person name="Zeng H."/>
            <person name="Yu D."/>
            <person name="Zhu Y."/>
            <person name="Jiang H."/>
            <person name="Qiu Q."/>
            <person name="Yang H."/>
            <person name="Zhang Y.E."/>
            <person name="Wang W."/>
            <person name="Zhu M."/>
            <person name="He S."/>
            <person name="Zhang G."/>
        </authorList>
    </citation>
    <scope>NUCLEOTIDE SEQUENCE</scope>
    <source>
        <strain evidence="8">Bchr_001</strain>
    </source>
</reference>
<feature type="compositionally biased region" description="Polar residues" evidence="7">
    <location>
        <begin position="58"/>
        <end position="69"/>
    </location>
</feature>
<evidence type="ECO:0000313" key="9">
    <source>
        <dbReference type="Proteomes" id="UP001166052"/>
    </source>
</evidence>
<evidence type="ECO:0000256" key="7">
    <source>
        <dbReference type="SAM" id="MobiDB-lite"/>
    </source>
</evidence>
<evidence type="ECO:0000256" key="4">
    <source>
        <dbReference type="ARBA" id="ARBA00022552"/>
    </source>
</evidence>
<keyword evidence="9" id="KW-1185">Reference proteome</keyword>
<keyword evidence="3 6" id="KW-0690">Ribosome biogenesis</keyword>
<dbReference type="PANTHER" id="PTHR21738:SF0">
    <property type="entry name" value="RIBOSOMAL RNA PROCESSING PROTEIN 36 HOMOLOG"/>
    <property type="match status" value="1"/>
</dbReference>
<dbReference type="EMBL" id="JAAWVN010014937">
    <property type="protein sequence ID" value="MBN3292075.1"/>
    <property type="molecule type" value="Genomic_DNA"/>
</dbReference>
<protein>
    <recommendedName>
        <fullName evidence="6">rRNA biogenesis protein RRP36</fullName>
    </recommendedName>
</protein>
<keyword evidence="6" id="KW-0687">Ribonucleoprotein</keyword>
<keyword evidence="5 6" id="KW-0539">Nucleus</keyword>
<proteinExistence type="inferred from homology"/>
<evidence type="ECO:0000256" key="5">
    <source>
        <dbReference type="ARBA" id="ARBA00023242"/>
    </source>
</evidence>
<evidence type="ECO:0000256" key="3">
    <source>
        <dbReference type="ARBA" id="ARBA00022517"/>
    </source>
</evidence>
<dbReference type="PANTHER" id="PTHR21738">
    <property type="entry name" value="RIBOSOMAL RNA PROCESSING PROTEIN 36 HOMOLOG"/>
    <property type="match status" value="1"/>
</dbReference>
<feature type="non-terminal residue" evidence="8">
    <location>
        <position position="364"/>
    </location>
</feature>
<feature type="compositionally biased region" description="Basic residues" evidence="7">
    <location>
        <begin position="1"/>
        <end position="28"/>
    </location>
</feature>
<feature type="region of interest" description="Disordered" evidence="7">
    <location>
        <begin position="339"/>
        <end position="364"/>
    </location>
</feature>
<sequence>MNKGKGKASITHRHQKQKPALQKKHIFKSKKDESDEDSTGTSDEEMEKNFQLMGKKNVMTSVGCNSNSCSDDEVDTGVKESQFSSGCGSAAIEKTEEDGDFSSKYTSNEMGLSDTTDNDESEDDDVSESDLLEMHSISGRTNMKEHADMDIKKAMSFEELIEFKNKVGTKAYDQVVHGTENSHASEKKVKRLNKNRPMEISAKKPVPFLRQVTGFKNRTARDPRFDDLSGEYRPDIFDKTYRFIHVMKDKEKKFIENQLKKSKGTEKKEKLKHLLERMKNQEREREKKQMEQDKELEFKRMQRERAKQGQKPFFLKKSDKRRMDLEAKYAQLKKSGRLDNFLSKKRKRNAIKDKKKLPFAKKAM</sequence>
<evidence type="ECO:0000256" key="6">
    <source>
        <dbReference type="RuleBase" id="RU368027"/>
    </source>
</evidence>
<name>A0ABS2YZN3_POLSE</name>
<feature type="compositionally biased region" description="Basic and acidic residues" evidence="7">
    <location>
        <begin position="277"/>
        <end position="307"/>
    </location>
</feature>
<comment type="function">
    <text evidence="6">Component of the 90S pre-ribosome involved in the maturation of rRNAs. Required for early cleavages of the pre-RNAs in the 40S ribosomal subunit maturation pathway.</text>
</comment>
<feature type="region of interest" description="Disordered" evidence="7">
    <location>
        <begin position="277"/>
        <end position="317"/>
    </location>
</feature>
<accession>A0ABS2YZN3</accession>